<keyword evidence="2" id="KW-1185">Reference proteome</keyword>
<dbReference type="AlphaFoldDB" id="A0A6J4ZKD8"/>
<evidence type="ECO:0000313" key="1">
    <source>
        <dbReference type="EMBL" id="CAB3627848.1"/>
    </source>
</evidence>
<organism evidence="1 2">
    <name type="scientific">Achromobacter insuavis</name>
    <dbReference type="NCBI Taxonomy" id="1287735"/>
    <lineage>
        <taxon>Bacteria</taxon>
        <taxon>Pseudomonadati</taxon>
        <taxon>Pseudomonadota</taxon>
        <taxon>Betaproteobacteria</taxon>
        <taxon>Burkholderiales</taxon>
        <taxon>Alcaligenaceae</taxon>
        <taxon>Achromobacter</taxon>
    </lineage>
</organism>
<accession>A0A6J4ZKD8</accession>
<reference evidence="1 2" key="1">
    <citation type="submission" date="2020-04" db="EMBL/GenBank/DDBJ databases">
        <authorList>
            <person name="De Canck E."/>
        </authorList>
    </citation>
    <scope>NUCLEOTIDE SEQUENCE [LARGE SCALE GENOMIC DNA]</scope>
    <source>
        <strain evidence="1 2">LMG 26845</strain>
    </source>
</reference>
<evidence type="ECO:0000313" key="2">
    <source>
        <dbReference type="Proteomes" id="UP000507979"/>
    </source>
</evidence>
<protein>
    <submittedName>
        <fullName evidence="1">Uncharacterized protein</fullName>
    </submittedName>
</protein>
<name>A0A6J4ZKD8_9BURK</name>
<sequence>MNEVIEAPARQSGIVPQQDGRSSVADVTRHVIAVQEVMRSVMKPNVHYGAIPGAGEKPTLLKPGAEVLCMTFRIADEYEIVDLSTAGAVRYRVKCIGRHQATGVALGSGLGEASTDEEKYRWRKAVCDAEFEGTPAEMKRTKYGRKSGGHYTVQQIRTEPADLANTVLKMACKRAKIAMVLNVTAASDMFSQDLEDLDAELVRHLAEDERETHMLEVRTEWVTRAQAAANEDELRATMKAGVKVFQAARDQDGYKQFAAAVQKRGAEIKQPQGDRNA</sequence>
<dbReference type="Proteomes" id="UP000507979">
    <property type="component" value="Unassembled WGS sequence"/>
</dbReference>
<proteinExistence type="predicted"/>
<dbReference type="EMBL" id="CADIJR010000002">
    <property type="protein sequence ID" value="CAB3627848.1"/>
    <property type="molecule type" value="Genomic_DNA"/>
</dbReference>
<dbReference type="RefSeq" id="WP_054433079.1">
    <property type="nucleotide sequence ID" value="NZ_CADIJR010000002.1"/>
</dbReference>
<dbReference type="GeneID" id="92896340"/>
<gene>
    <name evidence="1" type="ORF">LMG26845_00501</name>
</gene>